<proteinExistence type="predicted"/>
<protein>
    <submittedName>
        <fullName evidence="2">Uncharacterized protein</fullName>
    </submittedName>
</protein>
<accession>I2GZY0</accession>
<dbReference type="HOGENOM" id="CLU_048305_0_0_1"/>
<dbReference type="InParanoid" id="I2GZY0"/>
<dbReference type="Proteomes" id="UP000002866">
    <property type="component" value="Chromosome 2"/>
</dbReference>
<keyword evidence="3" id="KW-1185">Reference proteome</keyword>
<feature type="region of interest" description="Disordered" evidence="1">
    <location>
        <begin position="110"/>
        <end position="129"/>
    </location>
</feature>
<evidence type="ECO:0000313" key="3">
    <source>
        <dbReference type="Proteomes" id="UP000002866"/>
    </source>
</evidence>
<dbReference type="EMBL" id="HE806317">
    <property type="protein sequence ID" value="CCH59682.1"/>
    <property type="molecule type" value="Genomic_DNA"/>
</dbReference>
<name>I2GZY0_HENB6</name>
<reference evidence="2 3" key="1">
    <citation type="journal article" date="2011" name="Proc. Natl. Acad. Sci. U.S.A.">
        <title>Evolutionary erosion of yeast sex chromosomes by mating-type switching accidents.</title>
        <authorList>
            <person name="Gordon J.L."/>
            <person name="Armisen D."/>
            <person name="Proux-Wera E."/>
            <person name="Oheigeartaigh S.S."/>
            <person name="Byrne K.P."/>
            <person name="Wolfe K.H."/>
        </authorList>
    </citation>
    <scope>NUCLEOTIDE SEQUENCE [LARGE SCALE GENOMIC DNA]</scope>
    <source>
        <strain evidence="3">ATCC 34711 / CBS 6284 / DSM 70876 / NBRC 10599 / NRRL Y-10934 / UCD 77-7</strain>
    </source>
</reference>
<dbReference type="RefSeq" id="XP_004179201.1">
    <property type="nucleotide sequence ID" value="XM_004179153.1"/>
</dbReference>
<dbReference type="AlphaFoldDB" id="I2GZY0"/>
<evidence type="ECO:0000313" key="2">
    <source>
        <dbReference type="EMBL" id="CCH59682.1"/>
    </source>
</evidence>
<organism evidence="2 3">
    <name type="scientific">Henningerozyma blattae (strain ATCC 34711 / CBS 6284 / DSM 70876 / NBRC 10599 / NRRL Y-10934 / UCD 77-7)</name>
    <name type="common">Yeast</name>
    <name type="synonym">Tetrapisispora blattae</name>
    <dbReference type="NCBI Taxonomy" id="1071380"/>
    <lineage>
        <taxon>Eukaryota</taxon>
        <taxon>Fungi</taxon>
        <taxon>Dikarya</taxon>
        <taxon>Ascomycota</taxon>
        <taxon>Saccharomycotina</taxon>
        <taxon>Saccharomycetes</taxon>
        <taxon>Saccharomycetales</taxon>
        <taxon>Saccharomycetaceae</taxon>
        <taxon>Henningerozyma</taxon>
    </lineage>
</organism>
<gene>
    <name evidence="2" type="primary">TBLA0B08670</name>
    <name evidence="2" type="ORF">TBLA_0B08670</name>
</gene>
<dbReference type="KEGG" id="tbl:TBLA_0B08670"/>
<dbReference type="STRING" id="1071380.I2GZY0"/>
<evidence type="ECO:0000256" key="1">
    <source>
        <dbReference type="SAM" id="MobiDB-lite"/>
    </source>
</evidence>
<dbReference type="OrthoDB" id="2163387at2759"/>
<dbReference type="GeneID" id="14494446"/>
<sequence>MVGESWNIEKEEEVAAKILKRAEMAKVARQLKIRLSKLDTSTRTSKTSFQLPSIELNNKPLSSPMKNAINEDALESGDARSALLNSPLKRKFGNDTSFDSSPIKVRILSSSPCKPQQYNSSPLKESSTPFTGRELSVQLLAPPSSATNLDTNITEHTISNEQVQCNIKKQIKTQHQEQLHQQSLQKLAKDCSPTYDTEPSQHVSIQSSQLHIPIPIPGTPPGNNRSAKHIDFQFETPKFQSKLGADLLMYLSASPYSALRPSQGIANNGNIESCNKETTEHPLDNKETSLDLAQLLKTPNFNVGDFVHSLFSPSPSMGL</sequence>